<sequence>MLSILIPVYNCHITPLAKELYRQVLDCGINFEILVYDDASTHNVANNKTINQFKNTTFKILPENIGRSAIRNLLALNAKHEWLLFLDADTFPVNKDFIRQYLSNLNYNIVVGGIAVSKKPKKKACKLRWLFTKKRETKENSSANFIIKKSVFKTFPFDESIKKYGYEDVLFFNTLKKNKEYVHNIENQVYHNTEEGADSFLKKTETAIENLLYLQKNNKIENEWSKILQYYYKLEALKLTQFTAYLFLALKSLLVKNLNSSNPSLLLFDFYRLGYFCLIKKSP</sequence>
<evidence type="ECO:0000259" key="1">
    <source>
        <dbReference type="Pfam" id="PF00535"/>
    </source>
</evidence>
<feature type="domain" description="Glycosyltransferase 2-like" evidence="1">
    <location>
        <begin position="3"/>
        <end position="126"/>
    </location>
</feature>
<keyword evidence="3" id="KW-1185">Reference proteome</keyword>
<evidence type="ECO:0000313" key="3">
    <source>
        <dbReference type="Proteomes" id="UP001597441"/>
    </source>
</evidence>
<dbReference type="CDD" id="cd00761">
    <property type="entry name" value="Glyco_tranf_GTA_type"/>
    <property type="match status" value="1"/>
</dbReference>
<comment type="caution">
    <text evidence="2">The sequence shown here is derived from an EMBL/GenBank/DDBJ whole genome shotgun (WGS) entry which is preliminary data.</text>
</comment>
<evidence type="ECO:0000313" key="2">
    <source>
        <dbReference type="EMBL" id="MFD2533743.1"/>
    </source>
</evidence>
<dbReference type="RefSeq" id="WP_388012936.1">
    <property type="nucleotide sequence ID" value="NZ_JBHUDT010000001.1"/>
</dbReference>
<organism evidence="2 3">
    <name type="scientific">Gelatiniphilus marinus</name>
    <dbReference type="NCBI Taxonomy" id="1759464"/>
    <lineage>
        <taxon>Bacteria</taxon>
        <taxon>Pseudomonadati</taxon>
        <taxon>Bacteroidota</taxon>
        <taxon>Flavobacteriia</taxon>
        <taxon>Flavobacteriales</taxon>
        <taxon>Flavobacteriaceae</taxon>
        <taxon>Gelatiniphilus</taxon>
    </lineage>
</organism>
<dbReference type="Gene3D" id="3.90.550.10">
    <property type="entry name" value="Spore Coat Polysaccharide Biosynthesis Protein SpsA, Chain A"/>
    <property type="match status" value="1"/>
</dbReference>
<gene>
    <name evidence="2" type="ORF">ACFSQS_01405</name>
</gene>
<dbReference type="InterPro" id="IPR029044">
    <property type="entry name" value="Nucleotide-diphossugar_trans"/>
</dbReference>
<dbReference type="Proteomes" id="UP001597441">
    <property type="component" value="Unassembled WGS sequence"/>
</dbReference>
<dbReference type="PANTHER" id="PTHR22916:SF71">
    <property type="entry name" value="GLYCOSYL TRANSFERASE"/>
    <property type="match status" value="1"/>
</dbReference>
<dbReference type="PANTHER" id="PTHR22916">
    <property type="entry name" value="GLYCOSYLTRANSFERASE"/>
    <property type="match status" value="1"/>
</dbReference>
<reference evidence="3" key="1">
    <citation type="journal article" date="2019" name="Int. J. Syst. Evol. Microbiol.">
        <title>The Global Catalogue of Microorganisms (GCM) 10K type strain sequencing project: providing services to taxonomists for standard genome sequencing and annotation.</title>
        <authorList>
            <consortium name="The Broad Institute Genomics Platform"/>
            <consortium name="The Broad Institute Genome Sequencing Center for Infectious Disease"/>
            <person name="Wu L."/>
            <person name="Ma J."/>
        </authorList>
    </citation>
    <scope>NUCLEOTIDE SEQUENCE [LARGE SCALE GENOMIC DNA]</scope>
    <source>
        <strain evidence="3">KCTC 42903</strain>
    </source>
</reference>
<proteinExistence type="predicted"/>
<protein>
    <submittedName>
        <fullName evidence="2">Glycosyltransferase family 2 protein</fullName>
    </submittedName>
</protein>
<dbReference type="EMBL" id="JBHULK010000001">
    <property type="protein sequence ID" value="MFD2533743.1"/>
    <property type="molecule type" value="Genomic_DNA"/>
</dbReference>
<dbReference type="InterPro" id="IPR001173">
    <property type="entry name" value="Glyco_trans_2-like"/>
</dbReference>
<name>A0ABW5JQF3_9FLAO</name>
<accession>A0ABW5JQF3</accession>
<dbReference type="Pfam" id="PF00535">
    <property type="entry name" value="Glycos_transf_2"/>
    <property type="match status" value="1"/>
</dbReference>
<dbReference type="SUPFAM" id="SSF53448">
    <property type="entry name" value="Nucleotide-diphospho-sugar transferases"/>
    <property type="match status" value="1"/>
</dbReference>